<keyword evidence="1" id="KW-0472">Membrane</keyword>
<dbReference type="PATRIC" id="fig|1294142.3.peg.1274"/>
<reference evidence="3 4" key="1">
    <citation type="journal article" date="2013" name="Genome Announc.">
        <title>Draft Genome Sequence of the Hydrogen- and Ethanol-Producing Bacterium Clostridium intestinale Strain URNW.</title>
        <authorList>
            <person name="Lal S."/>
            <person name="Ramachandran U."/>
            <person name="Zhang X."/>
            <person name="Sparling R."/>
            <person name="Levin D.B."/>
        </authorList>
    </citation>
    <scope>NUCLEOTIDE SEQUENCE [LARGE SCALE GENOMIC DNA]</scope>
    <source>
        <strain evidence="3 4">URNW</strain>
    </source>
</reference>
<feature type="transmembrane region" description="Helical" evidence="1">
    <location>
        <begin position="18"/>
        <end position="39"/>
    </location>
</feature>
<evidence type="ECO:0000313" key="4">
    <source>
        <dbReference type="Proteomes" id="UP000016721"/>
    </source>
</evidence>
<gene>
    <name evidence="3" type="ORF">CINTURNW_1265</name>
</gene>
<feature type="domain" description="YcxB-like C-terminal" evidence="2">
    <location>
        <begin position="68"/>
        <end position="128"/>
    </location>
</feature>
<dbReference type="AlphaFoldDB" id="U2Q3P6"/>
<evidence type="ECO:0000313" key="3">
    <source>
        <dbReference type="EMBL" id="ERK30704.1"/>
    </source>
</evidence>
<protein>
    <recommendedName>
        <fullName evidence="2">YcxB-like C-terminal domain-containing protein</fullName>
    </recommendedName>
</protein>
<keyword evidence="1" id="KW-1133">Transmembrane helix</keyword>
<dbReference type="EMBL" id="APJA01000012">
    <property type="protein sequence ID" value="ERK30704.1"/>
    <property type="molecule type" value="Genomic_DNA"/>
</dbReference>
<keyword evidence="4" id="KW-1185">Reference proteome</keyword>
<dbReference type="Proteomes" id="UP000016721">
    <property type="component" value="Unassembled WGS sequence"/>
</dbReference>
<comment type="caution">
    <text evidence="3">The sequence shown here is derived from an EMBL/GenBank/DDBJ whole genome shotgun (WGS) entry which is preliminary data.</text>
</comment>
<accession>U2Q3P6</accession>
<organism evidence="3 4">
    <name type="scientific">Clostridium intestinale URNW</name>
    <dbReference type="NCBI Taxonomy" id="1294142"/>
    <lineage>
        <taxon>Bacteria</taxon>
        <taxon>Bacillati</taxon>
        <taxon>Bacillota</taxon>
        <taxon>Clostridia</taxon>
        <taxon>Eubacteriales</taxon>
        <taxon>Clostridiaceae</taxon>
        <taxon>Clostridium</taxon>
    </lineage>
</organism>
<evidence type="ECO:0000256" key="1">
    <source>
        <dbReference type="SAM" id="Phobius"/>
    </source>
</evidence>
<evidence type="ECO:0000259" key="2">
    <source>
        <dbReference type="Pfam" id="PF14317"/>
    </source>
</evidence>
<keyword evidence="1" id="KW-0812">Transmembrane</keyword>
<dbReference type="HOGENOM" id="CLU_1764845_0_0_9"/>
<dbReference type="STRING" id="1294142.CINTURNW_1265"/>
<proteinExistence type="predicted"/>
<dbReference type="InterPro" id="IPR025588">
    <property type="entry name" value="YcxB-like_C"/>
</dbReference>
<name>U2Q3P6_9CLOT</name>
<dbReference type="Pfam" id="PF14317">
    <property type="entry name" value="YcxB"/>
    <property type="match status" value="1"/>
</dbReference>
<sequence length="147" mass="17644">MIYCIGITLLVWNITSRIGFRIQAIFASLIFCIFFKLIAEKSYIYMLNKRYNDSKSLIIFENTELYLKEEGICIINSIEEREVKYDSITRINIFDNYLFIIISKKQYFTIPLKAFNYKDDKSNFINLLEQKTSRKIVYEYPDALDYR</sequence>